<dbReference type="PROSITE" id="PS00292">
    <property type="entry name" value="CYCLINS"/>
    <property type="match status" value="1"/>
</dbReference>
<feature type="domain" description="Cyclin C-terminal" evidence="7">
    <location>
        <begin position="342"/>
        <end position="465"/>
    </location>
</feature>
<dbReference type="InterPro" id="IPR036915">
    <property type="entry name" value="Cyclin-like_sf"/>
</dbReference>
<organism evidence="8 9">
    <name type="scientific">Trapa natans</name>
    <name type="common">Water chestnut</name>
    <dbReference type="NCBI Taxonomy" id="22666"/>
    <lineage>
        <taxon>Eukaryota</taxon>
        <taxon>Viridiplantae</taxon>
        <taxon>Streptophyta</taxon>
        <taxon>Embryophyta</taxon>
        <taxon>Tracheophyta</taxon>
        <taxon>Spermatophyta</taxon>
        <taxon>Magnoliopsida</taxon>
        <taxon>eudicotyledons</taxon>
        <taxon>Gunneridae</taxon>
        <taxon>Pentapetalae</taxon>
        <taxon>rosids</taxon>
        <taxon>malvids</taxon>
        <taxon>Myrtales</taxon>
        <taxon>Lythraceae</taxon>
        <taxon>Trapa</taxon>
    </lineage>
</organism>
<dbReference type="PANTHER" id="PTHR10177">
    <property type="entry name" value="CYCLINS"/>
    <property type="match status" value="1"/>
</dbReference>
<feature type="domain" description="Cyclin-like" evidence="6">
    <location>
        <begin position="346"/>
        <end position="434"/>
    </location>
</feature>
<evidence type="ECO:0000256" key="1">
    <source>
        <dbReference type="ARBA" id="ARBA00006955"/>
    </source>
</evidence>
<reference evidence="8 9" key="1">
    <citation type="journal article" date="2023" name="Hortic Res">
        <title>Pangenome of water caltrop reveals structural variations and asymmetric subgenome divergence after allopolyploidization.</title>
        <authorList>
            <person name="Zhang X."/>
            <person name="Chen Y."/>
            <person name="Wang L."/>
            <person name="Yuan Y."/>
            <person name="Fang M."/>
            <person name="Shi L."/>
            <person name="Lu R."/>
            <person name="Comes H.P."/>
            <person name="Ma Y."/>
            <person name="Chen Y."/>
            <person name="Huang G."/>
            <person name="Zhou Y."/>
            <person name="Zheng Z."/>
            <person name="Qiu Y."/>
        </authorList>
    </citation>
    <scope>NUCLEOTIDE SEQUENCE [LARGE SCALE GENOMIC DNA]</scope>
    <source>
        <strain evidence="8">F231</strain>
    </source>
</reference>
<evidence type="ECO:0000256" key="3">
    <source>
        <dbReference type="ARBA" id="ARBA00023127"/>
    </source>
</evidence>
<dbReference type="InterPro" id="IPR004367">
    <property type="entry name" value="Cyclin_C-dom"/>
</dbReference>
<dbReference type="SUPFAM" id="SSF47954">
    <property type="entry name" value="Cyclin-like"/>
    <property type="match status" value="2"/>
</dbReference>
<comment type="similarity">
    <text evidence="1">Belongs to the cyclin family. Cyclin AB subfamily.</text>
</comment>
<evidence type="ECO:0000313" key="8">
    <source>
        <dbReference type="EMBL" id="KAK4785424.1"/>
    </source>
</evidence>
<dbReference type="InterPro" id="IPR046965">
    <property type="entry name" value="Cyclin_A/B-like"/>
</dbReference>
<keyword evidence="4" id="KW-0131">Cell cycle</keyword>
<evidence type="ECO:0008006" key="10">
    <source>
        <dbReference type="Google" id="ProtNLM"/>
    </source>
</evidence>
<keyword evidence="3 5" id="KW-0195">Cyclin</keyword>
<proteinExistence type="inferred from homology"/>
<comment type="caution">
    <text evidence="8">The sequence shown here is derived from an EMBL/GenBank/DDBJ whole genome shotgun (WGS) entry which is preliminary data.</text>
</comment>
<evidence type="ECO:0000259" key="7">
    <source>
        <dbReference type="SMART" id="SM01332"/>
    </source>
</evidence>
<feature type="domain" description="Cyclin-like" evidence="6">
    <location>
        <begin position="249"/>
        <end position="333"/>
    </location>
</feature>
<keyword evidence="9" id="KW-1185">Reference proteome</keyword>
<dbReference type="SMART" id="SM01332">
    <property type="entry name" value="Cyclin_C"/>
    <property type="match status" value="1"/>
</dbReference>
<dbReference type="InterPro" id="IPR048258">
    <property type="entry name" value="Cyclins_cyclin-box"/>
</dbReference>
<evidence type="ECO:0000259" key="6">
    <source>
        <dbReference type="SMART" id="SM00385"/>
    </source>
</evidence>
<sequence>MNSKNGTETKEEIPAVRITRARAKTLGMSSGIVQHSRPAVKQVQNHGSFINAKRAASDKNKVSATGAVSPRRKRRAVLEDVTNIPCDNILVNRASAAKCQNDKHNREGPAKKDNEVTLEEGNKAVLVKELSKIRVEESLEMNDLPGNKNDENIEKNLYSSSVNVGDSHHTVYSFEDPGKCMHSGKFGARDCSRIEDIDSKIKDPQACIAYAADIYKNAHILELEQRPSSNYMETLQQDITPNMRGILIDWLVEVSQEYMLAADTLYLTVNLIDRFLSLNHIEKQRLQLLGVTCMLIASKYEEICAPRVEEFCIITDSTYTKEEVLKMENEVLNLLHFRFSIPTIKPFLRRFIRAAQNSYKETSVELEYLANYLAELTLLEYNFLKFLPSIIAASAVFLARWTLHPLDHPWNPTLEHYTNYKARELKTTVLAMEHLQLNTSACTLNAIRVKYRQQWCKRVSTLTPKEPAASLFKD</sequence>
<dbReference type="EMBL" id="JAXQNO010000013">
    <property type="protein sequence ID" value="KAK4785424.1"/>
    <property type="molecule type" value="Genomic_DNA"/>
</dbReference>
<dbReference type="InterPro" id="IPR039361">
    <property type="entry name" value="Cyclin"/>
</dbReference>
<dbReference type="FunFam" id="1.10.472.10:FF:000013">
    <property type="entry name" value="Cyclin A1"/>
    <property type="match status" value="1"/>
</dbReference>
<dbReference type="CDD" id="cd20506">
    <property type="entry name" value="CYCLIN_AtCycA-like_rpt2"/>
    <property type="match status" value="1"/>
</dbReference>
<dbReference type="Pfam" id="PF00134">
    <property type="entry name" value="Cyclin_N"/>
    <property type="match status" value="1"/>
</dbReference>
<evidence type="ECO:0000256" key="2">
    <source>
        <dbReference type="ARBA" id="ARBA00022618"/>
    </source>
</evidence>
<keyword evidence="2" id="KW-0132">Cell division</keyword>
<dbReference type="SMART" id="SM00385">
    <property type="entry name" value="CYCLIN"/>
    <property type="match status" value="2"/>
</dbReference>
<name>A0AAN7LIM8_TRANT</name>
<evidence type="ECO:0000313" key="9">
    <source>
        <dbReference type="Proteomes" id="UP001346149"/>
    </source>
</evidence>
<dbReference type="InterPro" id="IPR013763">
    <property type="entry name" value="Cyclin-like_dom"/>
</dbReference>
<dbReference type="PIRSF" id="PIRSF001771">
    <property type="entry name" value="Cyclin_A_B_D_E"/>
    <property type="match status" value="1"/>
</dbReference>
<evidence type="ECO:0000256" key="4">
    <source>
        <dbReference type="ARBA" id="ARBA00023306"/>
    </source>
</evidence>
<protein>
    <recommendedName>
        <fullName evidence="10">B-like cyclin</fullName>
    </recommendedName>
</protein>
<evidence type="ECO:0000256" key="5">
    <source>
        <dbReference type="RuleBase" id="RU000383"/>
    </source>
</evidence>
<dbReference type="Proteomes" id="UP001346149">
    <property type="component" value="Unassembled WGS sequence"/>
</dbReference>
<accession>A0AAN7LIM8</accession>
<dbReference type="Pfam" id="PF02984">
    <property type="entry name" value="Cyclin_C"/>
    <property type="match status" value="1"/>
</dbReference>
<dbReference type="GO" id="GO:0051301">
    <property type="term" value="P:cell division"/>
    <property type="evidence" value="ECO:0007669"/>
    <property type="project" value="UniProtKB-KW"/>
</dbReference>
<dbReference type="InterPro" id="IPR006671">
    <property type="entry name" value="Cyclin_N"/>
</dbReference>
<dbReference type="CDD" id="cd20562">
    <property type="entry name" value="CYCLIN_AtCycA_like_rpt1"/>
    <property type="match status" value="1"/>
</dbReference>
<dbReference type="AlphaFoldDB" id="A0AAN7LIM8"/>
<dbReference type="Gene3D" id="1.10.472.10">
    <property type="entry name" value="Cyclin-like"/>
    <property type="match status" value="2"/>
</dbReference>
<dbReference type="GO" id="GO:0044772">
    <property type="term" value="P:mitotic cell cycle phase transition"/>
    <property type="evidence" value="ECO:0007669"/>
    <property type="project" value="InterPro"/>
</dbReference>
<gene>
    <name evidence="8" type="ORF">SAY86_002113</name>
</gene>
<dbReference type="GO" id="GO:0016538">
    <property type="term" value="F:cyclin-dependent protein serine/threonine kinase regulator activity"/>
    <property type="evidence" value="ECO:0007669"/>
    <property type="project" value="InterPro"/>
</dbReference>
<dbReference type="FunFam" id="1.10.472.10:FF:000167">
    <property type="entry name" value="Mitotic cyclin 6"/>
    <property type="match status" value="1"/>
</dbReference>